<dbReference type="PANTHER" id="PTHR10131:SF94">
    <property type="entry name" value="TNF RECEPTOR-ASSOCIATED FACTOR 4"/>
    <property type="match status" value="1"/>
</dbReference>
<keyword evidence="2 4" id="KW-0863">Zinc-finger</keyword>
<sequence>MHRLLASVDFPFDKRSGHDLFDKRKKIVANRCFPSKECEAITTLIVKNLDPNFQLHCDQPNCGESCRFFKVQCPNDGCPTRMSRMYLNEHNEQCPYAIIVCECGDRFPRHQLAIHNSQVCKIREVECPFINIGCGVKVRACDLQTHLDEDTGKHLLLSVSRLVEHQNVIKDLNGRVIILEGENKELKQSLENHVKKSTKDISQLDAKLNKTSKNLSNHEATCNKEFRKISSENK</sequence>
<evidence type="ECO:0000256" key="4">
    <source>
        <dbReference type="PROSITE-ProRule" id="PRU00207"/>
    </source>
</evidence>
<gene>
    <name evidence="7" type="ORF">FRACYDRAFT_183700</name>
</gene>
<evidence type="ECO:0000259" key="6">
    <source>
        <dbReference type="PROSITE" id="PS50145"/>
    </source>
</evidence>
<dbReference type="GO" id="GO:0008270">
    <property type="term" value="F:zinc ion binding"/>
    <property type="evidence" value="ECO:0007669"/>
    <property type="project" value="UniProtKB-KW"/>
</dbReference>
<proteinExistence type="predicted"/>
<evidence type="ECO:0000313" key="7">
    <source>
        <dbReference type="EMBL" id="OEU18740.1"/>
    </source>
</evidence>
<dbReference type="OrthoDB" id="1737200at2759"/>
<keyword evidence="5" id="KW-0175">Coiled coil</keyword>
<organism evidence="7 8">
    <name type="scientific">Fragilariopsis cylindrus CCMP1102</name>
    <dbReference type="NCBI Taxonomy" id="635003"/>
    <lineage>
        <taxon>Eukaryota</taxon>
        <taxon>Sar</taxon>
        <taxon>Stramenopiles</taxon>
        <taxon>Ochrophyta</taxon>
        <taxon>Bacillariophyta</taxon>
        <taxon>Bacillariophyceae</taxon>
        <taxon>Bacillariophycidae</taxon>
        <taxon>Bacillariales</taxon>
        <taxon>Bacillariaceae</taxon>
        <taxon>Fragilariopsis</taxon>
    </lineage>
</organism>
<dbReference type="Proteomes" id="UP000095751">
    <property type="component" value="Unassembled WGS sequence"/>
</dbReference>
<dbReference type="Pfam" id="PF02176">
    <property type="entry name" value="zf-TRAF"/>
    <property type="match status" value="1"/>
</dbReference>
<dbReference type="Gene3D" id="3.30.40.10">
    <property type="entry name" value="Zinc/RING finger domain, C3HC4 (zinc finger)"/>
    <property type="match status" value="1"/>
</dbReference>
<dbReference type="KEGG" id="fcy:FRACYDRAFT_183700"/>
<feature type="zinc finger region" description="TRAF-type" evidence="4">
    <location>
        <begin position="90"/>
        <end position="144"/>
    </location>
</feature>
<reference evidence="7 8" key="1">
    <citation type="submission" date="2016-09" db="EMBL/GenBank/DDBJ databases">
        <title>Extensive genetic diversity and differential bi-allelic expression allows diatom success in the polar Southern Ocean.</title>
        <authorList>
            <consortium name="DOE Joint Genome Institute"/>
            <person name="Mock T."/>
            <person name="Otillar R.P."/>
            <person name="Strauss J."/>
            <person name="Dupont C."/>
            <person name="Frickenhaus S."/>
            <person name="Maumus F."/>
            <person name="Mcmullan M."/>
            <person name="Sanges R."/>
            <person name="Schmutz J."/>
            <person name="Toseland A."/>
            <person name="Valas R."/>
            <person name="Veluchamy A."/>
            <person name="Ward B.J."/>
            <person name="Allen A."/>
            <person name="Barry K."/>
            <person name="Falciatore A."/>
            <person name="Ferrante M."/>
            <person name="Fortunato A.E."/>
            <person name="Gloeckner G."/>
            <person name="Gruber A."/>
            <person name="Hipkin R."/>
            <person name="Janech M."/>
            <person name="Kroth P."/>
            <person name="Leese F."/>
            <person name="Lindquist E."/>
            <person name="Lyon B.R."/>
            <person name="Martin J."/>
            <person name="Mayer C."/>
            <person name="Parker M."/>
            <person name="Quesneville H."/>
            <person name="Raymond J."/>
            <person name="Uhlig C."/>
            <person name="Valentin K.U."/>
            <person name="Worden A.Z."/>
            <person name="Armbrust E.V."/>
            <person name="Bowler C."/>
            <person name="Green B."/>
            <person name="Moulton V."/>
            <person name="Van Oosterhout C."/>
            <person name="Grigoriev I."/>
        </authorList>
    </citation>
    <scope>NUCLEOTIDE SEQUENCE [LARGE SCALE GENOMIC DNA]</scope>
    <source>
        <strain evidence="7 8">CCMP1102</strain>
    </source>
</reference>
<keyword evidence="1 4" id="KW-0479">Metal-binding</keyword>
<feature type="domain" description="TRAF-type" evidence="6">
    <location>
        <begin position="90"/>
        <end position="144"/>
    </location>
</feature>
<dbReference type="SUPFAM" id="SSF49599">
    <property type="entry name" value="TRAF domain-like"/>
    <property type="match status" value="1"/>
</dbReference>
<protein>
    <recommendedName>
        <fullName evidence="6">TRAF-type domain-containing protein</fullName>
    </recommendedName>
</protein>
<evidence type="ECO:0000256" key="5">
    <source>
        <dbReference type="SAM" id="Coils"/>
    </source>
</evidence>
<keyword evidence="3 4" id="KW-0862">Zinc</keyword>
<name>A0A1E7FKN9_9STRA</name>
<evidence type="ECO:0000256" key="1">
    <source>
        <dbReference type="ARBA" id="ARBA00022723"/>
    </source>
</evidence>
<accession>A0A1E7FKN9</accession>
<keyword evidence="8" id="KW-1185">Reference proteome</keyword>
<evidence type="ECO:0000256" key="3">
    <source>
        <dbReference type="ARBA" id="ARBA00022833"/>
    </source>
</evidence>
<dbReference type="EMBL" id="KV784356">
    <property type="protein sequence ID" value="OEU18740.1"/>
    <property type="molecule type" value="Genomic_DNA"/>
</dbReference>
<dbReference type="PANTHER" id="PTHR10131">
    <property type="entry name" value="TNF RECEPTOR ASSOCIATED FACTOR"/>
    <property type="match status" value="1"/>
</dbReference>
<dbReference type="InterPro" id="IPR013083">
    <property type="entry name" value="Znf_RING/FYVE/PHD"/>
</dbReference>
<dbReference type="PROSITE" id="PS50145">
    <property type="entry name" value="ZF_TRAF"/>
    <property type="match status" value="1"/>
</dbReference>
<evidence type="ECO:0000313" key="8">
    <source>
        <dbReference type="Proteomes" id="UP000095751"/>
    </source>
</evidence>
<dbReference type="InterPro" id="IPR001293">
    <property type="entry name" value="Znf_TRAF"/>
</dbReference>
<evidence type="ECO:0000256" key="2">
    <source>
        <dbReference type="ARBA" id="ARBA00022771"/>
    </source>
</evidence>
<dbReference type="AlphaFoldDB" id="A0A1E7FKN9"/>
<dbReference type="InParanoid" id="A0A1E7FKN9"/>
<feature type="coiled-coil region" evidence="5">
    <location>
        <begin position="169"/>
        <end position="221"/>
    </location>
</feature>